<reference evidence="2 3" key="1">
    <citation type="journal article" date="2016" name="BMC Genomics">
        <title>Comparative genomics reveals Cyclospora cayetanensis possesses coccidia-like metabolism and invasion components but unique surface antigens.</title>
        <authorList>
            <person name="Liu S."/>
            <person name="Wang L."/>
            <person name="Zheng H."/>
            <person name="Xu Z."/>
            <person name="Roellig D.M."/>
            <person name="Li N."/>
            <person name="Frace M.A."/>
            <person name="Tang K."/>
            <person name="Arrowood M.J."/>
            <person name="Moss D.M."/>
            <person name="Zhang L."/>
            <person name="Feng Y."/>
            <person name="Xiao L."/>
        </authorList>
    </citation>
    <scope>NUCLEOTIDE SEQUENCE [LARGE SCALE GENOMIC DNA]</scope>
    <source>
        <strain evidence="2 3">CHN_HEN01</strain>
    </source>
</reference>
<dbReference type="InParanoid" id="A0A1D3D8U3"/>
<dbReference type="VEuPathDB" id="ToxoDB:LOC34619120"/>
<dbReference type="Pfam" id="PF12706">
    <property type="entry name" value="Lactamase_B_2"/>
    <property type="match status" value="1"/>
</dbReference>
<dbReference type="Proteomes" id="UP000095192">
    <property type="component" value="Unassembled WGS sequence"/>
</dbReference>
<evidence type="ECO:0000259" key="1">
    <source>
        <dbReference type="Pfam" id="PF12706"/>
    </source>
</evidence>
<sequence length="429" mass="46873">MEFSNRDHVAGVSPLYENVCRFLSEHGSVPPADSSDADPEEVYPSISGNSGVESGLIFLGSGGSASIPQLNHVLAFSDAHHPFYRFARGEAVLPALPVMQQQAIEYRQRLKRLQVEAASKQPTALCASSDPAVSGCNGVSTNAATGEHETPTLNASDLRDLELKAMDARNAACPTCLKAFLYPNNRNGRRNISLLLSVEKKRLLIDCGKTLRDSVISFCCPFQISSVDAVFLTHDHMDAVGGLDDLRDMQPFDRLTLRSLSAGEALGSRDERAVTRCLRVGLSAGVRTPIFSFPVYHGGSYVCLGLMSLGAEPFLLLSDVTAVPAVVLQRLLELPRPEVMVVDAIGERPHAAHFSLQEALDLGVLLQPRRLLFVGMDCCLEHNLTNRRLQVWLTQHREMYRAVNGRESRIQEVRLAHDGLFLAFNTGAA</sequence>
<protein>
    <submittedName>
        <fullName evidence="2">Hydrolase-like protein</fullName>
    </submittedName>
</protein>
<gene>
    <name evidence="2" type="ORF">cyc_02240</name>
</gene>
<evidence type="ECO:0000313" key="2">
    <source>
        <dbReference type="EMBL" id="OEH79881.1"/>
    </source>
</evidence>
<dbReference type="SUPFAM" id="SSF56281">
    <property type="entry name" value="Metallo-hydrolase/oxidoreductase"/>
    <property type="match status" value="1"/>
</dbReference>
<evidence type="ECO:0000313" key="3">
    <source>
        <dbReference type="Proteomes" id="UP000095192"/>
    </source>
</evidence>
<organism evidence="2 3">
    <name type="scientific">Cyclospora cayetanensis</name>
    <dbReference type="NCBI Taxonomy" id="88456"/>
    <lineage>
        <taxon>Eukaryota</taxon>
        <taxon>Sar</taxon>
        <taxon>Alveolata</taxon>
        <taxon>Apicomplexa</taxon>
        <taxon>Conoidasida</taxon>
        <taxon>Coccidia</taxon>
        <taxon>Eucoccidiorida</taxon>
        <taxon>Eimeriorina</taxon>
        <taxon>Eimeriidae</taxon>
        <taxon>Cyclospora</taxon>
    </lineage>
</organism>
<accession>A0A1D3D8U3</accession>
<dbReference type="PANTHER" id="PTHR42663">
    <property type="entry name" value="HYDROLASE C777.06C-RELATED-RELATED"/>
    <property type="match status" value="1"/>
</dbReference>
<dbReference type="VEuPathDB" id="ToxoDB:cyc_02240"/>
<name>A0A1D3D8U3_9EIME</name>
<dbReference type="InterPro" id="IPR036866">
    <property type="entry name" value="RibonucZ/Hydroxyglut_hydro"/>
</dbReference>
<dbReference type="Gene3D" id="3.60.15.10">
    <property type="entry name" value="Ribonuclease Z/Hydroxyacylglutathione hydrolase-like"/>
    <property type="match status" value="1"/>
</dbReference>
<feature type="domain" description="Metallo-beta-lactamase" evidence="1">
    <location>
        <begin position="202"/>
        <end position="374"/>
    </location>
</feature>
<dbReference type="InterPro" id="IPR001279">
    <property type="entry name" value="Metallo-B-lactamas"/>
</dbReference>
<comment type="caution">
    <text evidence="2">The sequence shown here is derived from an EMBL/GenBank/DDBJ whole genome shotgun (WGS) entry which is preliminary data.</text>
</comment>
<dbReference type="GO" id="GO:0016787">
    <property type="term" value="F:hydrolase activity"/>
    <property type="evidence" value="ECO:0007669"/>
    <property type="project" value="UniProtKB-KW"/>
</dbReference>
<dbReference type="PANTHER" id="PTHR42663:SF6">
    <property type="entry name" value="HYDROLASE C777.06C-RELATED"/>
    <property type="match status" value="1"/>
</dbReference>
<keyword evidence="3" id="KW-1185">Reference proteome</keyword>
<dbReference type="EMBL" id="JROU02000257">
    <property type="protein sequence ID" value="OEH79881.1"/>
    <property type="molecule type" value="Genomic_DNA"/>
</dbReference>
<dbReference type="AlphaFoldDB" id="A0A1D3D8U3"/>
<proteinExistence type="predicted"/>